<dbReference type="EMBL" id="AZMM01018358">
    <property type="protein sequence ID" value="ETJ21058.1"/>
    <property type="molecule type" value="Genomic_DNA"/>
</dbReference>
<sequence>MKIKYVTEDGLLMIKNNADIVFREIIKGKEKTIMELFNDDSLIKETPYDIEEFTLDMSQPQGKESLTDGENVQRVYNHMKYLSDSQASDERIWTSYTLNEQIDYMRYRWKTENANDMLNRYFFNYSSQRSLFRNGIARLWWIGRVTYDERRNDPYELTKYICKNQDFLESICGRNIFNNPKVQKASISAIYDADRNGAAITREVVRGVSKYINLLSGTYLLDILSYEDIYTKVYRKLTENLEGLNDL</sequence>
<accession>W1WSB2</accession>
<protein>
    <submittedName>
        <fullName evidence="1">Uncharacterized protein</fullName>
    </submittedName>
</protein>
<dbReference type="Pfam" id="PF19866">
    <property type="entry name" value="DUF6339"/>
    <property type="match status" value="1"/>
</dbReference>
<dbReference type="InterPro" id="IPR045920">
    <property type="entry name" value="DUF6339"/>
</dbReference>
<organism evidence="1">
    <name type="scientific">human gut metagenome</name>
    <dbReference type="NCBI Taxonomy" id="408170"/>
    <lineage>
        <taxon>unclassified sequences</taxon>
        <taxon>metagenomes</taxon>
        <taxon>organismal metagenomes</taxon>
    </lineage>
</organism>
<gene>
    <name evidence="1" type="ORF">Q604_UNBC18358G0004</name>
</gene>
<name>W1WSB2_9ZZZZ</name>
<dbReference type="AlphaFoldDB" id="W1WSB2"/>
<reference evidence="1" key="1">
    <citation type="submission" date="2013-12" db="EMBL/GenBank/DDBJ databases">
        <title>A Varibaculum cambriense genome reconstructed from a premature infant gut community with otherwise low bacterial novelty that shifts toward anaerobic metabolism during the third week of life.</title>
        <authorList>
            <person name="Brown C.T."/>
            <person name="Sharon I."/>
            <person name="Thomas B.C."/>
            <person name="Castelle C.J."/>
            <person name="Morowitz M.J."/>
            <person name="Banfield J.F."/>
        </authorList>
    </citation>
    <scope>NUCLEOTIDE SEQUENCE</scope>
</reference>
<evidence type="ECO:0000313" key="1">
    <source>
        <dbReference type="EMBL" id="ETJ21058.1"/>
    </source>
</evidence>
<proteinExistence type="predicted"/>
<comment type="caution">
    <text evidence="1">The sequence shown here is derived from an EMBL/GenBank/DDBJ whole genome shotgun (WGS) entry which is preliminary data.</text>
</comment>